<gene>
    <name evidence="2" type="ORF">B5807_11217</name>
</gene>
<dbReference type="EMBL" id="KZ107859">
    <property type="protein sequence ID" value="OSS44071.1"/>
    <property type="molecule type" value="Genomic_DNA"/>
</dbReference>
<protein>
    <submittedName>
        <fullName evidence="2">Uncharacterized protein</fullName>
    </submittedName>
</protein>
<dbReference type="Proteomes" id="UP000193240">
    <property type="component" value="Unassembled WGS sequence"/>
</dbReference>
<name>A0A1Y2LJK7_EPING</name>
<evidence type="ECO:0000313" key="3">
    <source>
        <dbReference type="Proteomes" id="UP000193240"/>
    </source>
</evidence>
<proteinExistence type="predicted"/>
<reference evidence="2 3" key="1">
    <citation type="journal article" date="2017" name="Genome Announc.">
        <title>Genome sequence of the saprophytic ascomycete Epicoccum nigrum ICMP 19927 strain isolated from New Zealand.</title>
        <authorList>
            <person name="Fokin M."/>
            <person name="Fleetwood D."/>
            <person name="Weir B.S."/>
            <person name="Villas-Boas S.G."/>
        </authorList>
    </citation>
    <scope>NUCLEOTIDE SEQUENCE [LARGE SCALE GENOMIC DNA]</scope>
    <source>
        <strain evidence="2 3">ICMP 19927</strain>
    </source>
</reference>
<feature type="region of interest" description="Disordered" evidence="1">
    <location>
        <begin position="35"/>
        <end position="90"/>
    </location>
</feature>
<dbReference type="AlphaFoldDB" id="A0A1Y2LJK7"/>
<evidence type="ECO:0000256" key="1">
    <source>
        <dbReference type="SAM" id="MobiDB-lite"/>
    </source>
</evidence>
<sequence length="120" mass="13923">MFEVNDMLENFLDILKQSYPVTLVRTPQRLLRQRRYQPHSRCCSERPVPEKVRRARQAQQRGHGDDGTSGCCKDIPCRNQQTGRTAPRPVEAEKPLQAILEELKTFACNQAHRKTEHARV</sequence>
<evidence type="ECO:0000313" key="2">
    <source>
        <dbReference type="EMBL" id="OSS44071.1"/>
    </source>
</evidence>
<accession>A0A1Y2LJK7</accession>
<dbReference type="InParanoid" id="A0A1Y2LJK7"/>
<keyword evidence="3" id="KW-1185">Reference proteome</keyword>
<organism evidence="2 3">
    <name type="scientific">Epicoccum nigrum</name>
    <name type="common">Soil fungus</name>
    <name type="synonym">Epicoccum purpurascens</name>
    <dbReference type="NCBI Taxonomy" id="105696"/>
    <lineage>
        <taxon>Eukaryota</taxon>
        <taxon>Fungi</taxon>
        <taxon>Dikarya</taxon>
        <taxon>Ascomycota</taxon>
        <taxon>Pezizomycotina</taxon>
        <taxon>Dothideomycetes</taxon>
        <taxon>Pleosporomycetidae</taxon>
        <taxon>Pleosporales</taxon>
        <taxon>Pleosporineae</taxon>
        <taxon>Didymellaceae</taxon>
        <taxon>Epicoccum</taxon>
    </lineage>
</organism>
<feature type="compositionally biased region" description="Basic and acidic residues" evidence="1">
    <location>
        <begin position="42"/>
        <end position="52"/>
    </location>
</feature>